<sequence>MSAGRSLARAGAAVGAASAASRVLGFARDVLIAQVLGAGAVADAFLIAFRIPNVVRRVLGEGGINAGFVPLYGAVLAEGGPAAARAFAGRAIGGAAVLLLALTALAELAAGPLVLLFAAGFAEEGDKLALAALYTRLALPFVAFTGLASLLAALLNAHRYFAAAAVAPALVNALLIGALLLAENGAAGDPRAGAWLAVAISLSGLLHLAIVAVAVARMPGQNALSLNCRFAPFFCSCIKFIRKTMPVSRCDAAGRPPLSPPVIADRAADGAVGRLLRFALPALVASAMTQVILLTATAIASAEPSAVSWLYYADRVFQLPLSFIGVAAGVVLLPEFVAGKGGPPDIAASVTGFLVGALALALPAAAGLAALGPTITAILFERGAFTAADGAQTSALLVTLALGLPAAAASKVLIQPFFARRQLAPPLLAGLAGVAVTLAAAQPMAGLTGALGFPAGLGLSTSIGLWTQALALAIAARRDVLWGRPLTLRAAGLALAAAVMGLAVAGLDRLAAPWLAEHGPTALRAGTLAALCLAGVAVYTALAALCGALDGLLPRKGKP</sequence>
<keyword evidence="4 10" id="KW-0133">Cell shape</keyword>
<keyword evidence="13" id="KW-1185">Reference proteome</keyword>
<feature type="transmembrane region" description="Helical" evidence="10">
    <location>
        <begin position="527"/>
        <end position="553"/>
    </location>
</feature>
<evidence type="ECO:0000256" key="8">
    <source>
        <dbReference type="ARBA" id="ARBA00060041"/>
    </source>
</evidence>
<keyword evidence="5 10" id="KW-0573">Peptidoglycan synthesis</keyword>
<evidence type="ECO:0000256" key="5">
    <source>
        <dbReference type="ARBA" id="ARBA00022984"/>
    </source>
</evidence>
<evidence type="ECO:0000313" key="12">
    <source>
        <dbReference type="EMBL" id="NIJ59520.1"/>
    </source>
</evidence>
<feature type="transmembrane region" description="Helical" evidence="10">
    <location>
        <begin position="350"/>
        <end position="375"/>
    </location>
</feature>
<keyword evidence="10 11" id="KW-0961">Cell wall biogenesis/degradation</keyword>
<keyword evidence="2 10" id="KW-1003">Cell membrane</keyword>
<feature type="transmembrane region" description="Helical" evidence="10">
    <location>
        <begin position="395"/>
        <end position="414"/>
    </location>
</feature>
<feature type="transmembrane region" description="Helical" evidence="10">
    <location>
        <begin position="426"/>
        <end position="445"/>
    </location>
</feature>
<evidence type="ECO:0000256" key="1">
    <source>
        <dbReference type="ARBA" id="ARBA00004651"/>
    </source>
</evidence>
<dbReference type="Proteomes" id="UP001429580">
    <property type="component" value="Unassembled WGS sequence"/>
</dbReference>
<dbReference type="PRINTS" id="PR01806">
    <property type="entry name" value="VIRFACTRMVIN"/>
</dbReference>
<keyword evidence="10" id="KW-0997">Cell inner membrane</keyword>
<dbReference type="PIRSF" id="PIRSF002869">
    <property type="entry name" value="MviN"/>
    <property type="match status" value="1"/>
</dbReference>
<dbReference type="EMBL" id="JAASQI010000009">
    <property type="protein sequence ID" value="NIJ59520.1"/>
    <property type="molecule type" value="Genomic_DNA"/>
</dbReference>
<dbReference type="PANTHER" id="PTHR47019">
    <property type="entry name" value="LIPID II FLIPPASE MURJ"/>
    <property type="match status" value="1"/>
</dbReference>
<comment type="caution">
    <text evidence="12">The sequence shown here is derived from an EMBL/GenBank/DDBJ whole genome shotgun (WGS) entry which is preliminary data.</text>
</comment>
<feature type="transmembrane region" description="Helical" evidence="10">
    <location>
        <begin position="194"/>
        <end position="216"/>
    </location>
</feature>
<feature type="transmembrane region" description="Helical" evidence="10">
    <location>
        <begin position="319"/>
        <end position="338"/>
    </location>
</feature>
<feature type="transmembrane region" description="Helical" evidence="10">
    <location>
        <begin position="95"/>
        <end position="121"/>
    </location>
</feature>
<proteinExistence type="inferred from homology"/>
<dbReference type="RefSeq" id="WP_166954944.1">
    <property type="nucleotide sequence ID" value="NZ_JAASQI010000009.1"/>
</dbReference>
<feature type="transmembrane region" description="Helical" evidence="10">
    <location>
        <begin position="31"/>
        <end position="49"/>
    </location>
</feature>
<dbReference type="Pfam" id="PF03023">
    <property type="entry name" value="MurJ"/>
    <property type="match status" value="1"/>
</dbReference>
<protein>
    <recommendedName>
        <fullName evidence="10">Probable lipid II flippase MurJ</fullName>
    </recommendedName>
</protein>
<reference evidence="12 13" key="1">
    <citation type="submission" date="2020-03" db="EMBL/GenBank/DDBJ databases">
        <title>Genomic Encyclopedia of Type Strains, Phase IV (KMG-IV): sequencing the most valuable type-strain genomes for metagenomic binning, comparative biology and taxonomic classification.</title>
        <authorList>
            <person name="Goeker M."/>
        </authorList>
    </citation>
    <scope>NUCLEOTIDE SEQUENCE [LARGE SCALE GENOMIC DNA]</scope>
    <source>
        <strain evidence="12 13">DSM 103870</strain>
    </source>
</reference>
<feature type="transmembrane region" description="Helical" evidence="10">
    <location>
        <begin position="133"/>
        <end position="154"/>
    </location>
</feature>
<organism evidence="12 13">
    <name type="scientific">Pseudochelatococcus lubricantis</name>
    <dbReference type="NCBI Taxonomy" id="1538102"/>
    <lineage>
        <taxon>Bacteria</taxon>
        <taxon>Pseudomonadati</taxon>
        <taxon>Pseudomonadota</taxon>
        <taxon>Alphaproteobacteria</taxon>
        <taxon>Hyphomicrobiales</taxon>
        <taxon>Chelatococcaceae</taxon>
        <taxon>Pseudochelatococcus</taxon>
    </lineage>
</organism>
<evidence type="ECO:0000256" key="4">
    <source>
        <dbReference type="ARBA" id="ARBA00022960"/>
    </source>
</evidence>
<feature type="transmembrane region" description="Helical" evidence="10">
    <location>
        <begin position="486"/>
        <end position="507"/>
    </location>
</feature>
<feature type="transmembrane region" description="Helical" evidence="10">
    <location>
        <begin position="275"/>
        <end position="299"/>
    </location>
</feature>
<evidence type="ECO:0000256" key="9">
    <source>
        <dbReference type="ARBA" id="ARBA00061532"/>
    </source>
</evidence>
<evidence type="ECO:0000256" key="3">
    <source>
        <dbReference type="ARBA" id="ARBA00022692"/>
    </source>
</evidence>
<comment type="function">
    <text evidence="8 10 11">Involved in peptidoglycan biosynthesis. Transports lipid-linked peptidoglycan precursors from the inner to the outer leaflet of the cytoplasmic membrane.</text>
</comment>
<keyword evidence="3 10" id="KW-0812">Transmembrane</keyword>
<accession>A0ABX0V5E1</accession>
<feature type="transmembrane region" description="Helical" evidence="10">
    <location>
        <begin position="451"/>
        <end position="474"/>
    </location>
</feature>
<comment type="subcellular location">
    <subcellularLocation>
        <location evidence="10">Cell inner membrane</location>
        <topology evidence="10">Multi-pass membrane protein</topology>
    </subcellularLocation>
    <subcellularLocation>
        <location evidence="1">Cell membrane</location>
        <topology evidence="1">Multi-pass membrane protein</topology>
    </subcellularLocation>
</comment>
<keyword evidence="10 11" id="KW-0813">Transport</keyword>
<dbReference type="InterPro" id="IPR004268">
    <property type="entry name" value="MurJ"/>
</dbReference>
<gene>
    <name evidence="10" type="primary">murJ</name>
    <name evidence="12" type="ORF">FHS82_003378</name>
</gene>
<dbReference type="HAMAP" id="MF_02078">
    <property type="entry name" value="MurJ_MviN"/>
    <property type="match status" value="1"/>
</dbReference>
<evidence type="ECO:0000256" key="2">
    <source>
        <dbReference type="ARBA" id="ARBA00022475"/>
    </source>
</evidence>
<keyword evidence="7 10" id="KW-0472">Membrane</keyword>
<name>A0ABX0V5E1_9HYPH</name>
<evidence type="ECO:0000256" key="7">
    <source>
        <dbReference type="ARBA" id="ARBA00023136"/>
    </source>
</evidence>
<keyword evidence="6 10" id="KW-1133">Transmembrane helix</keyword>
<dbReference type="InterPro" id="IPR051050">
    <property type="entry name" value="Lipid_II_flippase_MurJ/MviN"/>
</dbReference>
<evidence type="ECO:0000313" key="13">
    <source>
        <dbReference type="Proteomes" id="UP001429580"/>
    </source>
</evidence>
<feature type="transmembrane region" description="Helical" evidence="10">
    <location>
        <begin position="161"/>
        <end position="182"/>
    </location>
</feature>
<comment type="similarity">
    <text evidence="9 10 11">Belongs to the MurJ/MviN family.</text>
</comment>
<dbReference type="PANTHER" id="PTHR47019:SF1">
    <property type="entry name" value="LIPID II FLIPPASE MURJ"/>
    <property type="match status" value="1"/>
</dbReference>
<comment type="pathway">
    <text evidence="10">Cell wall biogenesis; peptidoglycan biosynthesis.</text>
</comment>
<evidence type="ECO:0000256" key="11">
    <source>
        <dbReference type="PIRNR" id="PIRNR002869"/>
    </source>
</evidence>
<evidence type="ECO:0000256" key="10">
    <source>
        <dbReference type="HAMAP-Rule" id="MF_02078"/>
    </source>
</evidence>
<evidence type="ECO:0000256" key="6">
    <source>
        <dbReference type="ARBA" id="ARBA00022989"/>
    </source>
</evidence>